<evidence type="ECO:0000313" key="2">
    <source>
        <dbReference type="Proteomes" id="UP000298860"/>
    </source>
</evidence>
<dbReference type="AlphaFoldDB" id="A0A4D4IWQ2"/>
<protein>
    <submittedName>
        <fullName evidence="1">Uncharacterized protein</fullName>
    </submittedName>
</protein>
<proteinExistence type="predicted"/>
<keyword evidence="2" id="KW-1185">Reference proteome</keyword>
<gene>
    <name evidence="1" type="ORF">GTS_04080</name>
</gene>
<dbReference type="EMBL" id="BJFL01000002">
    <property type="protein sequence ID" value="GDY28775.1"/>
    <property type="molecule type" value="Genomic_DNA"/>
</dbReference>
<evidence type="ECO:0000313" key="1">
    <source>
        <dbReference type="EMBL" id="GDY28775.1"/>
    </source>
</evidence>
<dbReference type="RefSeq" id="WP_137812002.1">
    <property type="nucleotide sequence ID" value="NZ_BJFL01000002.1"/>
</dbReference>
<reference evidence="2" key="1">
    <citation type="submission" date="2019-04" db="EMBL/GenBank/DDBJ databases">
        <title>Draft genome sequence of Pseudonocardiaceae bacterium SL3-2-4.</title>
        <authorList>
            <person name="Ningsih F."/>
            <person name="Yokota A."/>
            <person name="Sakai Y."/>
            <person name="Nanatani K."/>
            <person name="Yabe S."/>
            <person name="Oetari A."/>
            <person name="Sjamsuridzal W."/>
        </authorList>
    </citation>
    <scope>NUCLEOTIDE SEQUENCE [LARGE SCALE GENOMIC DNA]</scope>
    <source>
        <strain evidence="2">SL3-2-4</strain>
    </source>
</reference>
<accession>A0A4D4IWQ2</accession>
<organism evidence="1 2">
    <name type="scientific">Gandjariella thermophila</name>
    <dbReference type="NCBI Taxonomy" id="1931992"/>
    <lineage>
        <taxon>Bacteria</taxon>
        <taxon>Bacillati</taxon>
        <taxon>Actinomycetota</taxon>
        <taxon>Actinomycetes</taxon>
        <taxon>Pseudonocardiales</taxon>
        <taxon>Pseudonocardiaceae</taxon>
        <taxon>Gandjariella</taxon>
    </lineage>
</organism>
<comment type="caution">
    <text evidence="1">The sequence shown here is derived from an EMBL/GenBank/DDBJ whole genome shotgun (WGS) entry which is preliminary data.</text>
</comment>
<name>A0A4D4IWQ2_9PSEU</name>
<dbReference type="Proteomes" id="UP000298860">
    <property type="component" value="Unassembled WGS sequence"/>
</dbReference>
<sequence length="94" mass="10731">MIAGMYDGQMYDAYGYGEYHARPDGSVWLPRISDEDYTKHETRVAYYEPLGDLLPWQLCHPTCDRPVRRNGAPLEGLRWAVAEDLPPDQPFSAA</sequence>